<evidence type="ECO:0000313" key="15">
    <source>
        <dbReference type="Proteomes" id="UP000625568"/>
    </source>
</evidence>
<accession>A0A892IHR4</accession>
<dbReference type="InterPro" id="IPR005467">
    <property type="entry name" value="His_kinase_dom"/>
</dbReference>
<dbReference type="Gene3D" id="3.30.565.10">
    <property type="entry name" value="Histidine kinase-like ATPase, C-terminal domain"/>
    <property type="match status" value="1"/>
</dbReference>
<keyword evidence="9" id="KW-0902">Two-component regulatory system</keyword>
<dbReference type="GeneID" id="93130310"/>
<dbReference type="SMART" id="SM00387">
    <property type="entry name" value="HATPase_c"/>
    <property type="match status" value="1"/>
</dbReference>
<dbReference type="SMART" id="SM00388">
    <property type="entry name" value="HisKA"/>
    <property type="match status" value="1"/>
</dbReference>
<dbReference type="Pfam" id="PF00512">
    <property type="entry name" value="HisKA"/>
    <property type="match status" value="1"/>
</dbReference>
<dbReference type="PROSITE" id="PS50885">
    <property type="entry name" value="HAMP"/>
    <property type="match status" value="1"/>
</dbReference>
<evidence type="ECO:0000256" key="8">
    <source>
        <dbReference type="ARBA" id="ARBA00022989"/>
    </source>
</evidence>
<name>A0A892IHR4_9BURK</name>
<dbReference type="SUPFAM" id="SSF47384">
    <property type="entry name" value="Homodimeric domain of signal transducing histidine kinase"/>
    <property type="match status" value="1"/>
</dbReference>
<gene>
    <name evidence="14" type="ORF">I6K02_18690</name>
</gene>
<dbReference type="Gene3D" id="1.10.287.130">
    <property type="match status" value="1"/>
</dbReference>
<dbReference type="PRINTS" id="PR00344">
    <property type="entry name" value="BCTRLSENSOR"/>
</dbReference>
<evidence type="ECO:0000259" key="12">
    <source>
        <dbReference type="PROSITE" id="PS50109"/>
    </source>
</evidence>
<feature type="transmembrane region" description="Helical" evidence="11">
    <location>
        <begin position="146"/>
        <end position="168"/>
    </location>
</feature>
<dbReference type="InterPro" id="IPR003661">
    <property type="entry name" value="HisK_dim/P_dom"/>
</dbReference>
<evidence type="ECO:0000256" key="5">
    <source>
        <dbReference type="ARBA" id="ARBA00022679"/>
    </source>
</evidence>
<dbReference type="CDD" id="cd00082">
    <property type="entry name" value="HisKA"/>
    <property type="match status" value="1"/>
</dbReference>
<dbReference type="InterPro" id="IPR036890">
    <property type="entry name" value="HATPase_C_sf"/>
</dbReference>
<dbReference type="SUPFAM" id="SSF55874">
    <property type="entry name" value="ATPase domain of HSP90 chaperone/DNA topoisomerase II/histidine kinase"/>
    <property type="match status" value="1"/>
</dbReference>
<keyword evidence="10 11" id="KW-0472">Membrane</keyword>
<dbReference type="GO" id="GO:0005886">
    <property type="term" value="C:plasma membrane"/>
    <property type="evidence" value="ECO:0007669"/>
    <property type="project" value="TreeGrafter"/>
</dbReference>
<feature type="domain" description="HAMP" evidence="13">
    <location>
        <begin position="165"/>
        <end position="217"/>
    </location>
</feature>
<evidence type="ECO:0000256" key="9">
    <source>
        <dbReference type="ARBA" id="ARBA00023012"/>
    </source>
</evidence>
<organism evidence="14 15">
    <name type="scientific">Burkholderia dolosa</name>
    <dbReference type="NCBI Taxonomy" id="152500"/>
    <lineage>
        <taxon>Bacteria</taxon>
        <taxon>Pseudomonadati</taxon>
        <taxon>Pseudomonadota</taxon>
        <taxon>Betaproteobacteria</taxon>
        <taxon>Burkholderiales</taxon>
        <taxon>Burkholderiaceae</taxon>
        <taxon>Burkholderia</taxon>
        <taxon>Burkholderia cepacia complex</taxon>
    </lineage>
</organism>
<keyword evidence="7 14" id="KW-0418">Kinase</keyword>
<comment type="subcellular location">
    <subcellularLocation>
        <location evidence="2">Membrane</location>
        <topology evidence="2">Multi-pass membrane protein</topology>
    </subcellularLocation>
</comment>
<dbReference type="GO" id="GO:0000155">
    <property type="term" value="F:phosphorelay sensor kinase activity"/>
    <property type="evidence" value="ECO:0007669"/>
    <property type="project" value="InterPro"/>
</dbReference>
<keyword evidence="6 11" id="KW-0812">Transmembrane</keyword>
<dbReference type="AlphaFoldDB" id="A0A892IHR4"/>
<evidence type="ECO:0000256" key="10">
    <source>
        <dbReference type="ARBA" id="ARBA00023136"/>
    </source>
</evidence>
<evidence type="ECO:0000256" key="2">
    <source>
        <dbReference type="ARBA" id="ARBA00004141"/>
    </source>
</evidence>
<dbReference type="InterPro" id="IPR036097">
    <property type="entry name" value="HisK_dim/P_sf"/>
</dbReference>
<reference evidence="14 15" key="1">
    <citation type="submission" date="2021-02" db="EMBL/GenBank/DDBJ databases">
        <title>FDA dAtabase for Regulatory Grade micrObial Sequences (FDA-ARGOS): Supporting development and validation of Infectious Disease Dx tests.</title>
        <authorList>
            <person name="Minogue T."/>
            <person name="Wolcott M."/>
            <person name="Wasieloski L."/>
            <person name="Aguilar W."/>
            <person name="Moore D."/>
            <person name="Jaissle J."/>
            <person name="Tallon L."/>
            <person name="Sadzewicz L."/>
            <person name="Zhao X."/>
            <person name="Boylan J."/>
            <person name="Ott S."/>
            <person name="Bowen H."/>
            <person name="Vavikolanu K."/>
            <person name="Mehta A."/>
            <person name="Aluvathingal J."/>
            <person name="Nadendla S."/>
            <person name="Yan Y."/>
            <person name="Sichtig H."/>
        </authorList>
    </citation>
    <scope>NUCLEOTIDE SEQUENCE [LARGE SCALE GENOMIC DNA]</scope>
    <source>
        <strain evidence="14 15">FDAARGOS_1272</strain>
    </source>
</reference>
<dbReference type="PANTHER" id="PTHR45436:SF15">
    <property type="entry name" value="SENSOR HISTIDINE KINASE CUSS"/>
    <property type="match status" value="1"/>
</dbReference>
<dbReference type="InterPro" id="IPR004358">
    <property type="entry name" value="Sig_transdc_His_kin-like_C"/>
</dbReference>
<proteinExistence type="predicted"/>
<keyword evidence="8 11" id="KW-1133">Transmembrane helix</keyword>
<dbReference type="PROSITE" id="PS50109">
    <property type="entry name" value="HIS_KIN"/>
    <property type="match status" value="1"/>
</dbReference>
<keyword evidence="5" id="KW-0808">Transferase</keyword>
<evidence type="ECO:0000256" key="3">
    <source>
        <dbReference type="ARBA" id="ARBA00012438"/>
    </source>
</evidence>
<dbReference type="EMBL" id="CP069483">
    <property type="protein sequence ID" value="QRO80360.1"/>
    <property type="molecule type" value="Genomic_DNA"/>
</dbReference>
<dbReference type="InterPro" id="IPR003594">
    <property type="entry name" value="HATPase_dom"/>
</dbReference>
<dbReference type="Pfam" id="PF02518">
    <property type="entry name" value="HATPase_c"/>
    <property type="match status" value="1"/>
</dbReference>
<feature type="domain" description="Histidine kinase" evidence="12">
    <location>
        <begin position="225"/>
        <end position="437"/>
    </location>
</feature>
<evidence type="ECO:0000259" key="13">
    <source>
        <dbReference type="PROSITE" id="PS50885"/>
    </source>
</evidence>
<evidence type="ECO:0000256" key="4">
    <source>
        <dbReference type="ARBA" id="ARBA00022553"/>
    </source>
</evidence>
<comment type="catalytic activity">
    <reaction evidence="1">
        <text>ATP + protein L-histidine = ADP + protein N-phospho-L-histidine.</text>
        <dbReference type="EC" id="2.7.13.3"/>
    </reaction>
</comment>
<evidence type="ECO:0000256" key="7">
    <source>
        <dbReference type="ARBA" id="ARBA00022777"/>
    </source>
</evidence>
<evidence type="ECO:0000313" key="14">
    <source>
        <dbReference type="EMBL" id="QRO80360.1"/>
    </source>
</evidence>
<keyword evidence="4" id="KW-0597">Phosphoprotein</keyword>
<dbReference type="Proteomes" id="UP000625568">
    <property type="component" value="Chromosome 2"/>
</dbReference>
<dbReference type="CDD" id="cd00075">
    <property type="entry name" value="HATPase"/>
    <property type="match status" value="1"/>
</dbReference>
<dbReference type="RefSeq" id="WP_035975184.1">
    <property type="nucleotide sequence ID" value="NZ_CABVPR010000025.1"/>
</dbReference>
<evidence type="ECO:0000256" key="6">
    <source>
        <dbReference type="ARBA" id="ARBA00022692"/>
    </source>
</evidence>
<dbReference type="PANTHER" id="PTHR45436">
    <property type="entry name" value="SENSOR HISTIDINE KINASE YKOH"/>
    <property type="match status" value="1"/>
</dbReference>
<sequence>MNHSLRGRLAFALCMLVAVFAVVQGLSSYQLSKDGMSALLDLRLEQVANRMRGDMGNLLPETASRDSQPERDVVVTIWKDARSAPYRSTEPTLQLPRDASDGFATVTIGNERWRVYTLHDRDRVIQVAQRSSVLAELAEQNAMKTLWPMIVLIPLVCVLVLVVINWSLGPLDGLGDEVQRIDVSRLQTLSVKHVPVEIRPFIDSINRMIERLAKSIEAERKFISDAAHELRTPFTALQIQATNLAHDIFPSNQQRFRELQGGIARGARVVEQLLGLARAETAVCADALTRVDVTSVIVNAIAEVLPIAASRDIDIGADDLPPVYVNAIASDVSVAIRNLVCNAIRYTPDGGKIDLCVREVGDVAWIDVVDTGPGIPDHLLSRVFDRFFRANTEIEGTGLGLSIVKAVATRYGGDAILRNRSDGASGLVASISFPACA</sequence>
<dbReference type="InterPro" id="IPR003660">
    <property type="entry name" value="HAMP_dom"/>
</dbReference>
<evidence type="ECO:0000256" key="11">
    <source>
        <dbReference type="SAM" id="Phobius"/>
    </source>
</evidence>
<evidence type="ECO:0000256" key="1">
    <source>
        <dbReference type="ARBA" id="ARBA00000085"/>
    </source>
</evidence>
<dbReference type="InterPro" id="IPR050428">
    <property type="entry name" value="TCS_sensor_his_kinase"/>
</dbReference>
<dbReference type="EC" id="2.7.13.3" evidence="3"/>
<keyword evidence="15" id="KW-1185">Reference proteome</keyword>
<protein>
    <recommendedName>
        <fullName evidence="3">histidine kinase</fullName>
        <ecNumber evidence="3">2.7.13.3</ecNumber>
    </recommendedName>
</protein>